<dbReference type="InterPro" id="IPR028207">
    <property type="entry name" value="DNA_pol_B_palm_palm"/>
</dbReference>
<dbReference type="Gene3D" id="1.10.150.110">
    <property type="entry name" value="DNA polymerase beta, N-terminal domain-like"/>
    <property type="match status" value="1"/>
</dbReference>
<dbReference type="InterPro" id="IPR010996">
    <property type="entry name" value="HHH_MUS81"/>
</dbReference>
<comment type="subcellular location">
    <subcellularLocation>
        <location evidence="2">Nucleus</location>
    </subcellularLocation>
</comment>
<dbReference type="EC" id="2.7.7.7" evidence="4"/>
<feature type="domain" description="BRCT" evidence="19">
    <location>
        <begin position="148"/>
        <end position="243"/>
    </location>
</feature>
<keyword evidence="11" id="KW-0227">DNA damage</keyword>
<keyword evidence="12" id="KW-0239">DNA-directed DNA polymerase</keyword>
<gene>
    <name evidence="20" type="ORF">K431DRAFT_266012</name>
</gene>
<feature type="region of interest" description="Disordered" evidence="18">
    <location>
        <begin position="263"/>
        <end position="293"/>
    </location>
</feature>
<keyword evidence="14" id="KW-0456">Lyase</keyword>
<evidence type="ECO:0000256" key="9">
    <source>
        <dbReference type="ARBA" id="ARBA00022705"/>
    </source>
</evidence>
<dbReference type="Pfam" id="PF14791">
    <property type="entry name" value="DNA_pol_B_thumb"/>
    <property type="match status" value="1"/>
</dbReference>
<dbReference type="AlphaFoldDB" id="A0A9P4UQH2"/>
<dbReference type="PANTHER" id="PTHR11276:SF28">
    <property type="entry name" value="DNA POLYMERASE LAMBDA"/>
    <property type="match status" value="1"/>
</dbReference>
<dbReference type="SUPFAM" id="SSF52113">
    <property type="entry name" value="BRCT domain"/>
    <property type="match status" value="1"/>
</dbReference>
<dbReference type="SUPFAM" id="SSF47802">
    <property type="entry name" value="DNA polymerase beta, N-terminal domain-like"/>
    <property type="match status" value="1"/>
</dbReference>
<evidence type="ECO:0000256" key="6">
    <source>
        <dbReference type="ARBA" id="ARBA00022634"/>
    </source>
</evidence>
<dbReference type="InterPro" id="IPR037160">
    <property type="entry name" value="DNA_Pol_thumb_sf"/>
</dbReference>
<dbReference type="Gene3D" id="3.30.460.10">
    <property type="entry name" value="Beta Polymerase, domain 2"/>
    <property type="match status" value="1"/>
</dbReference>
<dbReference type="GO" id="GO:0005634">
    <property type="term" value="C:nucleus"/>
    <property type="evidence" value="ECO:0007669"/>
    <property type="project" value="UniProtKB-SubCell"/>
</dbReference>
<dbReference type="Gene3D" id="3.40.50.10190">
    <property type="entry name" value="BRCT domain"/>
    <property type="match status" value="1"/>
</dbReference>
<dbReference type="Pfam" id="PF10391">
    <property type="entry name" value="DNA_pol_lambd_f"/>
    <property type="match status" value="1"/>
</dbReference>
<evidence type="ECO:0000256" key="1">
    <source>
        <dbReference type="ARBA" id="ARBA00001936"/>
    </source>
</evidence>
<comment type="caution">
    <text evidence="20">The sequence shown here is derived from an EMBL/GenBank/DDBJ whole genome shotgun (WGS) entry which is preliminary data.</text>
</comment>
<comment type="cofactor">
    <cofactor evidence="1">
        <name>Mn(2+)</name>
        <dbReference type="ChEBI" id="CHEBI:29035"/>
    </cofactor>
</comment>
<evidence type="ECO:0000256" key="5">
    <source>
        <dbReference type="ARBA" id="ARBA00016513"/>
    </source>
</evidence>
<dbReference type="SMART" id="SM00483">
    <property type="entry name" value="POLXc"/>
    <property type="match status" value="1"/>
</dbReference>
<dbReference type="InterPro" id="IPR043519">
    <property type="entry name" value="NT_sf"/>
</dbReference>
<dbReference type="GO" id="GO:0006303">
    <property type="term" value="P:double-strand break repair via nonhomologous end joining"/>
    <property type="evidence" value="ECO:0007669"/>
    <property type="project" value="TreeGrafter"/>
</dbReference>
<dbReference type="Proteomes" id="UP000799441">
    <property type="component" value="Unassembled WGS sequence"/>
</dbReference>
<keyword evidence="7" id="KW-0808">Transferase</keyword>
<evidence type="ECO:0000256" key="2">
    <source>
        <dbReference type="ARBA" id="ARBA00004123"/>
    </source>
</evidence>
<dbReference type="GO" id="GO:0046872">
    <property type="term" value="F:metal ion binding"/>
    <property type="evidence" value="ECO:0007669"/>
    <property type="project" value="UniProtKB-KW"/>
</dbReference>
<dbReference type="EMBL" id="MU003780">
    <property type="protein sequence ID" value="KAF2722849.1"/>
    <property type="molecule type" value="Genomic_DNA"/>
</dbReference>
<feature type="compositionally biased region" description="Polar residues" evidence="18">
    <location>
        <begin position="263"/>
        <end position="275"/>
    </location>
</feature>
<dbReference type="InterPro" id="IPR036420">
    <property type="entry name" value="BRCT_dom_sf"/>
</dbReference>
<evidence type="ECO:0000256" key="15">
    <source>
        <dbReference type="ARBA" id="ARBA00023242"/>
    </source>
</evidence>
<dbReference type="InterPro" id="IPR002008">
    <property type="entry name" value="DNA_pol_X_beta-like"/>
</dbReference>
<evidence type="ECO:0000259" key="19">
    <source>
        <dbReference type="PROSITE" id="PS50172"/>
    </source>
</evidence>
<dbReference type="FunFam" id="3.30.210.10:FF:000001">
    <property type="entry name" value="DNA polymerase lambda"/>
    <property type="match status" value="1"/>
</dbReference>
<feature type="region of interest" description="Disordered" evidence="18">
    <location>
        <begin position="313"/>
        <end position="352"/>
    </location>
</feature>
<protein>
    <recommendedName>
        <fullName evidence="5">DNA polymerase lambda</fullName>
        <ecNumber evidence="4">2.7.7.7</ecNumber>
    </recommendedName>
</protein>
<dbReference type="GO" id="GO:0003677">
    <property type="term" value="F:DNA binding"/>
    <property type="evidence" value="ECO:0007669"/>
    <property type="project" value="InterPro"/>
</dbReference>
<evidence type="ECO:0000256" key="4">
    <source>
        <dbReference type="ARBA" id="ARBA00012417"/>
    </source>
</evidence>
<dbReference type="Pfam" id="PF14716">
    <property type="entry name" value="HHH_8"/>
    <property type="match status" value="1"/>
</dbReference>
<keyword evidence="8" id="KW-0548">Nucleotidyltransferase</keyword>
<dbReference type="FunFam" id="1.10.150.20:FF:000010">
    <property type="entry name" value="DNA polymerase lambda"/>
    <property type="match status" value="1"/>
</dbReference>
<dbReference type="InterPro" id="IPR001357">
    <property type="entry name" value="BRCT_dom"/>
</dbReference>
<evidence type="ECO:0000256" key="18">
    <source>
        <dbReference type="SAM" id="MobiDB-lite"/>
    </source>
</evidence>
<comment type="catalytic activity">
    <reaction evidence="16">
        <text>DNA(n) + a 2'-deoxyribonucleoside 5'-triphosphate = DNA(n+1) + diphosphate</text>
        <dbReference type="Rhea" id="RHEA:22508"/>
        <dbReference type="Rhea" id="RHEA-COMP:17339"/>
        <dbReference type="Rhea" id="RHEA-COMP:17340"/>
        <dbReference type="ChEBI" id="CHEBI:33019"/>
        <dbReference type="ChEBI" id="CHEBI:61560"/>
        <dbReference type="ChEBI" id="CHEBI:173112"/>
        <dbReference type="EC" id="2.7.7.7"/>
    </reaction>
</comment>
<dbReference type="InterPro" id="IPR018944">
    <property type="entry name" value="DNA_pol_lambd_fingers_domain"/>
</dbReference>
<dbReference type="PANTHER" id="PTHR11276">
    <property type="entry name" value="DNA POLYMERASE TYPE-X FAMILY MEMBER"/>
    <property type="match status" value="1"/>
</dbReference>
<keyword evidence="13" id="KW-0234">DNA repair</keyword>
<evidence type="ECO:0000256" key="12">
    <source>
        <dbReference type="ARBA" id="ARBA00022932"/>
    </source>
</evidence>
<dbReference type="Gene3D" id="1.10.150.20">
    <property type="entry name" value="5' to 3' exonuclease, C-terminal subdomain"/>
    <property type="match status" value="1"/>
</dbReference>
<keyword evidence="10" id="KW-0479">Metal-binding</keyword>
<dbReference type="PRINTS" id="PR00869">
    <property type="entry name" value="DNAPOLX"/>
</dbReference>
<feature type="compositionally biased region" description="Basic and acidic residues" evidence="18">
    <location>
        <begin position="278"/>
        <end position="293"/>
    </location>
</feature>
<evidence type="ECO:0000256" key="14">
    <source>
        <dbReference type="ARBA" id="ARBA00023239"/>
    </source>
</evidence>
<accession>A0A9P4UQH2</accession>
<evidence type="ECO:0000256" key="8">
    <source>
        <dbReference type="ARBA" id="ARBA00022695"/>
    </source>
</evidence>
<proteinExistence type="inferred from homology"/>
<comment type="similarity">
    <text evidence="3">Belongs to the DNA polymerase type-X family.</text>
</comment>
<dbReference type="OrthoDB" id="205514at2759"/>
<dbReference type="GO" id="GO:0003887">
    <property type="term" value="F:DNA-directed DNA polymerase activity"/>
    <property type="evidence" value="ECO:0007669"/>
    <property type="project" value="UniProtKB-KW"/>
</dbReference>
<dbReference type="SUPFAM" id="SSF81585">
    <property type="entry name" value="PsbU/PolX domain-like"/>
    <property type="match status" value="1"/>
</dbReference>
<dbReference type="PRINTS" id="PR00870">
    <property type="entry name" value="DNAPOLXBETA"/>
</dbReference>
<keyword evidence="9" id="KW-0235">DNA replication</keyword>
<feature type="active site" description="Nucleophile; Schiff-base intermediate with DNA; for 5'-dRP lyase activity" evidence="17">
    <location>
        <position position="432"/>
    </location>
</feature>
<dbReference type="Pfam" id="PF14792">
    <property type="entry name" value="DNA_pol_B_palm"/>
    <property type="match status" value="1"/>
</dbReference>
<evidence type="ECO:0000313" key="20">
    <source>
        <dbReference type="EMBL" id="KAF2722849.1"/>
    </source>
</evidence>
<dbReference type="InterPro" id="IPR029398">
    <property type="entry name" value="PolB_thumb"/>
</dbReference>
<sequence>MSNSNDAEDLNTRLERKKAFFDGLYTLHDNSDESQAQDATTIPGRELQQLGDRQTAAERLLTSDTRKNVSSILPRSIADTSIVNHSPKGGIASRPQSAHSADPKTITNLKDVGSIKRQTFNAATPTSIALPKALGKRKRDSAIKLVPEAQQIFKGLNFYFFPNSDTHPARKMRITKALQFGAIWQREWVNEVTHVILDRTMPYGTLLQFLKRERLDNVAVVNETWPAECIAYRAVLDTDAEHFLPIGLQSHLQKTVLTRKLATQRTNSNDTTSASAMDDARPSPHSNGDAEHQMRSIATTDELDAAIQEARALQQLPLEEDEETSRPNTSDGVPRDVSGVEETGPEPEFRQLPHQDKFQCMQAHGIDKVNNPNAATISILEQMAEYYAKIGDAWRPRAYQRAIATLRKQPLRITTKTDAVALPFIGERLAIKIEEIAFTDRLRRLDNARAEPRDQVMQTFIGVYGVGYNQASRWVNQGFTTLDELLEKADLSENQRIGIEHYSDFNSRIARSEIAEHGDIVRSALHKIDRDLTLIVGGSYRRGAETSGDIDCIITHPKHSASTLLHILIHRLIPTLFRQGFLKASLASSTHSDGNEGSKWHGASCLPSSQIWRRMDLLLVPSEELGAALIYFTGNDIFNRSLRLLASHKGMRLNQRGLYKDVIRGKARVKITDGTLVEGRDERRIFEILGVPWREPNERVC</sequence>
<evidence type="ECO:0000256" key="10">
    <source>
        <dbReference type="ARBA" id="ARBA00022723"/>
    </source>
</evidence>
<dbReference type="PROSITE" id="PS50172">
    <property type="entry name" value="BRCT"/>
    <property type="match status" value="1"/>
</dbReference>
<dbReference type="CDD" id="cd00141">
    <property type="entry name" value="NT_POLXc"/>
    <property type="match status" value="1"/>
</dbReference>
<dbReference type="GO" id="GO:0016829">
    <property type="term" value="F:lyase activity"/>
    <property type="evidence" value="ECO:0007669"/>
    <property type="project" value="UniProtKB-KW"/>
</dbReference>
<evidence type="ECO:0000256" key="3">
    <source>
        <dbReference type="ARBA" id="ARBA00008323"/>
    </source>
</evidence>
<dbReference type="Gene3D" id="3.30.210.10">
    <property type="entry name" value="DNA polymerase, thumb domain"/>
    <property type="match status" value="1"/>
</dbReference>
<dbReference type="InterPro" id="IPR027421">
    <property type="entry name" value="DNA_pol_lamdba_lyase_dom_sf"/>
</dbReference>
<keyword evidence="6" id="KW-0237">DNA synthesis</keyword>
<organism evidence="20 21">
    <name type="scientific">Polychaeton citri CBS 116435</name>
    <dbReference type="NCBI Taxonomy" id="1314669"/>
    <lineage>
        <taxon>Eukaryota</taxon>
        <taxon>Fungi</taxon>
        <taxon>Dikarya</taxon>
        <taxon>Ascomycota</taxon>
        <taxon>Pezizomycotina</taxon>
        <taxon>Dothideomycetes</taxon>
        <taxon>Dothideomycetidae</taxon>
        <taxon>Capnodiales</taxon>
        <taxon>Capnodiaceae</taxon>
        <taxon>Polychaeton</taxon>
    </lineage>
</organism>
<evidence type="ECO:0000256" key="17">
    <source>
        <dbReference type="PIRSR" id="PIRSR622312-50"/>
    </source>
</evidence>
<dbReference type="InterPro" id="IPR002054">
    <property type="entry name" value="DNA-dir_DNA_pol_X"/>
</dbReference>
<keyword evidence="15" id="KW-0539">Nucleus</keyword>
<evidence type="ECO:0000256" key="11">
    <source>
        <dbReference type="ARBA" id="ARBA00022763"/>
    </source>
</evidence>
<keyword evidence="21" id="KW-1185">Reference proteome</keyword>
<dbReference type="SUPFAM" id="SSF81301">
    <property type="entry name" value="Nucleotidyltransferase"/>
    <property type="match status" value="1"/>
</dbReference>
<evidence type="ECO:0000256" key="13">
    <source>
        <dbReference type="ARBA" id="ARBA00023204"/>
    </source>
</evidence>
<evidence type="ECO:0000313" key="21">
    <source>
        <dbReference type="Proteomes" id="UP000799441"/>
    </source>
</evidence>
<evidence type="ECO:0000256" key="16">
    <source>
        <dbReference type="ARBA" id="ARBA00049244"/>
    </source>
</evidence>
<reference evidence="20" key="1">
    <citation type="journal article" date="2020" name="Stud. Mycol.">
        <title>101 Dothideomycetes genomes: a test case for predicting lifestyles and emergence of pathogens.</title>
        <authorList>
            <person name="Haridas S."/>
            <person name="Albert R."/>
            <person name="Binder M."/>
            <person name="Bloem J."/>
            <person name="Labutti K."/>
            <person name="Salamov A."/>
            <person name="Andreopoulos B."/>
            <person name="Baker S."/>
            <person name="Barry K."/>
            <person name="Bills G."/>
            <person name="Bluhm B."/>
            <person name="Cannon C."/>
            <person name="Castanera R."/>
            <person name="Culley D."/>
            <person name="Daum C."/>
            <person name="Ezra D."/>
            <person name="Gonzalez J."/>
            <person name="Henrissat B."/>
            <person name="Kuo A."/>
            <person name="Liang C."/>
            <person name="Lipzen A."/>
            <person name="Lutzoni F."/>
            <person name="Magnuson J."/>
            <person name="Mondo S."/>
            <person name="Nolan M."/>
            <person name="Ohm R."/>
            <person name="Pangilinan J."/>
            <person name="Park H.-J."/>
            <person name="Ramirez L."/>
            <person name="Alfaro M."/>
            <person name="Sun H."/>
            <person name="Tritt A."/>
            <person name="Yoshinaga Y."/>
            <person name="Zwiers L.-H."/>
            <person name="Turgeon B."/>
            <person name="Goodwin S."/>
            <person name="Spatafora J."/>
            <person name="Crous P."/>
            <person name="Grigoriev I."/>
        </authorList>
    </citation>
    <scope>NUCLEOTIDE SEQUENCE</scope>
    <source>
        <strain evidence="20">CBS 116435</strain>
    </source>
</reference>
<name>A0A9P4UQH2_9PEZI</name>
<dbReference type="FunFam" id="1.10.150.110:FF:000005">
    <property type="entry name" value="DNA polymerase POL4"/>
    <property type="match status" value="1"/>
</dbReference>
<dbReference type="InterPro" id="IPR022312">
    <property type="entry name" value="DNA_pol_X"/>
</dbReference>
<feature type="region of interest" description="Disordered" evidence="18">
    <location>
        <begin position="83"/>
        <end position="104"/>
    </location>
</feature>
<evidence type="ECO:0000256" key="7">
    <source>
        <dbReference type="ARBA" id="ARBA00022679"/>
    </source>
</evidence>
<feature type="region of interest" description="Disordered" evidence="18">
    <location>
        <begin position="31"/>
        <end position="52"/>
    </location>
</feature>